<dbReference type="PANTHER" id="PTHR44757:SF2">
    <property type="entry name" value="BIOFILM ARCHITECTURE MAINTENANCE PROTEIN MBAA"/>
    <property type="match status" value="1"/>
</dbReference>
<dbReference type="Pfam" id="PF13185">
    <property type="entry name" value="GAF_2"/>
    <property type="match status" value="1"/>
</dbReference>
<dbReference type="Gene3D" id="3.30.450.40">
    <property type="match status" value="1"/>
</dbReference>
<dbReference type="Pfam" id="PF08447">
    <property type="entry name" value="PAS_3"/>
    <property type="match status" value="1"/>
</dbReference>
<evidence type="ECO:0000313" key="6">
    <source>
        <dbReference type="Proteomes" id="UP001230496"/>
    </source>
</evidence>
<dbReference type="InterPro" id="IPR035965">
    <property type="entry name" value="PAS-like_dom_sf"/>
</dbReference>
<accession>A0AA51NAN1</accession>
<dbReference type="InterPro" id="IPR001610">
    <property type="entry name" value="PAC"/>
</dbReference>
<dbReference type="EMBL" id="CP129971">
    <property type="protein sequence ID" value="WMN11529.1"/>
    <property type="molecule type" value="Genomic_DNA"/>
</dbReference>
<dbReference type="SUPFAM" id="SSF55781">
    <property type="entry name" value="GAF domain-like"/>
    <property type="match status" value="1"/>
</dbReference>
<evidence type="ECO:0000256" key="1">
    <source>
        <dbReference type="SAM" id="Coils"/>
    </source>
</evidence>
<name>A0AA51NAN1_9BACT</name>
<dbReference type="AlphaFoldDB" id="A0AA51NAN1"/>
<dbReference type="SMART" id="SM00086">
    <property type="entry name" value="PAC"/>
    <property type="match status" value="4"/>
</dbReference>
<feature type="domain" description="PAC" evidence="4">
    <location>
        <begin position="547"/>
        <end position="601"/>
    </location>
</feature>
<feature type="coiled-coil region" evidence="1">
    <location>
        <begin position="313"/>
        <end position="354"/>
    </location>
</feature>
<dbReference type="InterPro" id="IPR052155">
    <property type="entry name" value="Biofilm_reg_signaling"/>
</dbReference>
<feature type="transmembrane region" description="Helical" evidence="2">
    <location>
        <begin position="9"/>
        <end position="31"/>
    </location>
</feature>
<feature type="domain" description="PAS" evidence="3">
    <location>
        <begin position="475"/>
        <end position="546"/>
    </location>
</feature>
<keyword evidence="6" id="KW-1185">Reference proteome</keyword>
<dbReference type="InterPro" id="IPR000700">
    <property type="entry name" value="PAS-assoc_C"/>
</dbReference>
<protein>
    <submittedName>
        <fullName evidence="5">PAS domain S-box protein</fullName>
    </submittedName>
</protein>
<organism evidence="5 6">
    <name type="scientific">Marivirga salinarum</name>
    <dbReference type="NCBI Taxonomy" id="3059078"/>
    <lineage>
        <taxon>Bacteria</taxon>
        <taxon>Pseudomonadati</taxon>
        <taxon>Bacteroidota</taxon>
        <taxon>Cytophagia</taxon>
        <taxon>Cytophagales</taxon>
        <taxon>Marivirgaceae</taxon>
        <taxon>Marivirga</taxon>
    </lineage>
</organism>
<feature type="domain" description="PAC" evidence="4">
    <location>
        <begin position="426"/>
        <end position="478"/>
    </location>
</feature>
<keyword evidence="2" id="KW-1133">Transmembrane helix</keyword>
<dbReference type="InterPro" id="IPR000014">
    <property type="entry name" value="PAS"/>
</dbReference>
<reference evidence="5 6" key="1">
    <citation type="submission" date="2023-08" db="EMBL/GenBank/DDBJ databases">
        <title>Comparative genomics and taxonomic characterization of three novel marine species of genus Marivirga.</title>
        <authorList>
            <person name="Muhammad N."/>
            <person name="Kim S.-G."/>
        </authorList>
    </citation>
    <scope>NUCLEOTIDE SEQUENCE [LARGE SCALE GENOMIC DNA]</scope>
    <source>
        <strain evidence="5 6">BDSF4-3</strain>
    </source>
</reference>
<feature type="domain" description="PAC" evidence="4">
    <location>
        <begin position="800"/>
        <end position="852"/>
    </location>
</feature>
<evidence type="ECO:0000259" key="3">
    <source>
        <dbReference type="PROSITE" id="PS50112"/>
    </source>
</evidence>
<dbReference type="SMART" id="SM00091">
    <property type="entry name" value="PAS"/>
    <property type="match status" value="4"/>
</dbReference>
<dbReference type="InterPro" id="IPR029016">
    <property type="entry name" value="GAF-like_dom_sf"/>
</dbReference>
<dbReference type="Proteomes" id="UP001230496">
    <property type="component" value="Chromosome"/>
</dbReference>
<dbReference type="SUPFAM" id="SSF55785">
    <property type="entry name" value="PYP-like sensor domain (PAS domain)"/>
    <property type="match status" value="4"/>
</dbReference>
<dbReference type="Pfam" id="PF13426">
    <property type="entry name" value="PAS_9"/>
    <property type="match status" value="3"/>
</dbReference>
<proteinExistence type="predicted"/>
<dbReference type="InterPro" id="IPR003018">
    <property type="entry name" value="GAF"/>
</dbReference>
<dbReference type="RefSeq" id="WP_308348848.1">
    <property type="nucleotide sequence ID" value="NZ_CP129971.1"/>
</dbReference>
<gene>
    <name evidence="5" type="ORF">QYS49_38720</name>
</gene>
<dbReference type="NCBIfam" id="TIGR00229">
    <property type="entry name" value="sensory_box"/>
    <property type="match status" value="4"/>
</dbReference>
<keyword evidence="2" id="KW-0812">Transmembrane</keyword>
<evidence type="ECO:0000256" key="2">
    <source>
        <dbReference type="SAM" id="Phobius"/>
    </source>
</evidence>
<evidence type="ECO:0000313" key="5">
    <source>
        <dbReference type="EMBL" id="WMN11529.1"/>
    </source>
</evidence>
<sequence>MRIDRTHRFLIVGFGGMLVAFIASILLTLVFKSLNPFYHLSIYAIAFVFFFIMVLNYVRERKGIKRISDLGTDLSVDDSKFEVKSSNKWTRNFYQDILSNRQKIKQATEWINAIAEGEKIELTEDNANHLSKAVINLQSELIKFRSKEEKSAWQAEGLAKFSELLRTYNENMKDFGFHIVSETVKYVEGNQGAIFLAGKEDDEEYLEMIGCYAYERRKLANKKISKGEGLVGQCMQEKDLIYITDVPEQYVKITSGLGHATPRHILIIPLISDEKMVGAMELASFKVLEDYQIEFLKDLAKNIAASVAVIQVNENTQQLLVESQKMSNELQANEEEMRQNIEEMEATQEEMSRNQLELDGVFSAINNTLLKAEFDVEGNVISANQKFKEFLKWEEADIKHKKHENICKNPERCGEIWRKVQAGNNHIVEYETRTSKKEKVWIEASYSPVLDTNGNLKKILMLGQDISERVANEEEQRRLSLVADNTDNSVIITDKEGLIEYVNSGFENMTGYKLEEIRGRKPGEFLQGPETNQETKKKISQLLKEEKPINEEILNYAKDGRTYWVSLAINPVRDANGELQNFIAVQADITATKKSALDAKYKLEAIGRSNAVIEFDTKGFVIDVNQNYLDIIGYEKEELIGKHDESMVDQYTSKSKEYKQLWERLAKGEFVTDEFERYTKSGKKVILKCVFNPIFDINGNAIKVVKFANDITQEKTLERENERQQVELMNHMEAINKTIGSLEFDKKGKIVKANEIYLSITGFKLEDIQGKSYFDLLPEKDRFKPQYQLMWESLQSGKFFSGEFKQVDKNGHEVWLSGTINPIYDNEQNLEKVLLLAQFTTKSKQKLNELGGSVTAMKGVIPILELNTDFSLKNANPLFFEASGYSRMTLKKVEFSKDFRLANGTKPKDILKDLDEGKKVETYLEFKTNDGEWVNSKVSMAGVQNLDLELDKIIILFTGMVEQNLKLKNVN</sequence>
<dbReference type="InterPro" id="IPR013655">
    <property type="entry name" value="PAS_fold_3"/>
</dbReference>
<feature type="transmembrane region" description="Helical" evidence="2">
    <location>
        <begin position="37"/>
        <end position="58"/>
    </location>
</feature>
<dbReference type="PROSITE" id="PS50112">
    <property type="entry name" value="PAS"/>
    <property type="match status" value="3"/>
</dbReference>
<dbReference type="KEGG" id="msaa:QYS49_38720"/>
<feature type="domain" description="PAC" evidence="4">
    <location>
        <begin position="671"/>
        <end position="723"/>
    </location>
</feature>
<feature type="domain" description="PAS" evidence="3">
    <location>
        <begin position="609"/>
        <end position="642"/>
    </location>
</feature>
<dbReference type="Pfam" id="PF08448">
    <property type="entry name" value="PAS_4"/>
    <property type="match status" value="1"/>
</dbReference>
<dbReference type="InterPro" id="IPR013656">
    <property type="entry name" value="PAS_4"/>
</dbReference>
<dbReference type="PROSITE" id="PS50113">
    <property type="entry name" value="PAC"/>
    <property type="match status" value="4"/>
</dbReference>
<dbReference type="CDD" id="cd00130">
    <property type="entry name" value="PAS"/>
    <property type="match status" value="4"/>
</dbReference>
<dbReference type="PANTHER" id="PTHR44757">
    <property type="entry name" value="DIGUANYLATE CYCLASE DGCP"/>
    <property type="match status" value="1"/>
</dbReference>
<dbReference type="Gene3D" id="3.30.450.20">
    <property type="entry name" value="PAS domain"/>
    <property type="match status" value="4"/>
</dbReference>
<feature type="domain" description="PAS" evidence="3">
    <location>
        <begin position="745"/>
        <end position="782"/>
    </location>
</feature>
<evidence type="ECO:0000259" key="4">
    <source>
        <dbReference type="PROSITE" id="PS50113"/>
    </source>
</evidence>
<keyword evidence="2" id="KW-0472">Membrane</keyword>
<keyword evidence="1" id="KW-0175">Coiled coil</keyword>